<accession>A0A0N5A5F8</accession>
<evidence type="ECO:0000313" key="6">
    <source>
        <dbReference type="Proteomes" id="UP000038045"/>
    </source>
</evidence>
<comment type="subcellular location">
    <subcellularLocation>
        <location evidence="1">Secreted</location>
    </subcellularLocation>
</comment>
<keyword evidence="4 5" id="KW-0732">Signal</keyword>
<dbReference type="Gene3D" id="2.60.40.3330">
    <property type="match status" value="1"/>
</dbReference>
<feature type="chain" id="PRO_5005892794" evidence="5">
    <location>
        <begin position="17"/>
        <end position="134"/>
    </location>
</feature>
<dbReference type="InterPro" id="IPR001534">
    <property type="entry name" value="Transthyretin-like"/>
</dbReference>
<dbReference type="GO" id="GO:0009986">
    <property type="term" value="C:cell surface"/>
    <property type="evidence" value="ECO:0007669"/>
    <property type="project" value="InterPro"/>
</dbReference>
<evidence type="ECO:0000256" key="1">
    <source>
        <dbReference type="ARBA" id="ARBA00004613"/>
    </source>
</evidence>
<dbReference type="InterPro" id="IPR038479">
    <property type="entry name" value="Transthyretin-like_sf"/>
</dbReference>
<evidence type="ECO:0000256" key="5">
    <source>
        <dbReference type="SAM" id="SignalP"/>
    </source>
</evidence>
<keyword evidence="6" id="KW-1185">Reference proteome</keyword>
<name>A0A0N5A5F8_PARTI</name>
<keyword evidence="3" id="KW-0964">Secreted</keyword>
<evidence type="ECO:0000256" key="3">
    <source>
        <dbReference type="ARBA" id="ARBA00022525"/>
    </source>
</evidence>
<dbReference type="GO" id="GO:0005576">
    <property type="term" value="C:extracellular region"/>
    <property type="evidence" value="ECO:0007669"/>
    <property type="project" value="UniProtKB-SubCell"/>
</dbReference>
<dbReference type="WBParaSite" id="PTRK_0001694100.1">
    <property type="protein sequence ID" value="PTRK_0001694100.1"/>
    <property type="gene ID" value="PTRK_0001694100"/>
</dbReference>
<dbReference type="AlphaFoldDB" id="A0A0N5A5F8"/>
<dbReference type="Pfam" id="PF01060">
    <property type="entry name" value="TTR-52"/>
    <property type="match status" value="1"/>
</dbReference>
<dbReference type="PANTHER" id="PTHR21700:SF3">
    <property type="entry name" value="TRANSTHYRETIN-LIKE PROTEIN 5"/>
    <property type="match status" value="1"/>
</dbReference>
<organism evidence="6 7">
    <name type="scientific">Parastrongyloides trichosuri</name>
    <name type="common">Possum-specific nematode worm</name>
    <dbReference type="NCBI Taxonomy" id="131310"/>
    <lineage>
        <taxon>Eukaryota</taxon>
        <taxon>Metazoa</taxon>
        <taxon>Ecdysozoa</taxon>
        <taxon>Nematoda</taxon>
        <taxon>Chromadorea</taxon>
        <taxon>Rhabditida</taxon>
        <taxon>Tylenchina</taxon>
        <taxon>Panagrolaimomorpha</taxon>
        <taxon>Strongyloidoidea</taxon>
        <taxon>Strongyloididae</taxon>
        <taxon>Parastrongyloides</taxon>
    </lineage>
</organism>
<feature type="signal peptide" evidence="5">
    <location>
        <begin position="1"/>
        <end position="16"/>
    </location>
</feature>
<dbReference type="PANTHER" id="PTHR21700">
    <property type="entry name" value="TRANSTHYRETIN-LIKE FAMILY PROTEIN-RELATED"/>
    <property type="match status" value="1"/>
</dbReference>
<comment type="similarity">
    <text evidence="2">Belongs to the nematode transthyretin-like family.</text>
</comment>
<dbReference type="Proteomes" id="UP000038045">
    <property type="component" value="Unplaced"/>
</dbReference>
<proteinExistence type="inferred from homology"/>
<evidence type="ECO:0000313" key="7">
    <source>
        <dbReference type="WBParaSite" id="PTRK_0001694100.1"/>
    </source>
</evidence>
<evidence type="ECO:0000256" key="2">
    <source>
        <dbReference type="ARBA" id="ARBA00010112"/>
    </source>
</evidence>
<reference evidence="7" key="1">
    <citation type="submission" date="2017-02" db="UniProtKB">
        <authorList>
            <consortium name="WormBaseParasite"/>
        </authorList>
    </citation>
    <scope>IDENTIFICATION</scope>
</reference>
<protein>
    <submittedName>
        <fullName evidence="7">Transthyretin-like family-containing protein</fullName>
    </submittedName>
</protein>
<evidence type="ECO:0000256" key="4">
    <source>
        <dbReference type="ARBA" id="ARBA00022729"/>
    </source>
</evidence>
<sequence length="134" mass="15775">MIKILLLLTSIAIVNGVYQEIEVKGQLQCKDKPISNLTVQLREEDIFSVNFLNETKTDKDGYFILSGGDYEYSRIDPFIEFTYTCPPNIKSSVHDKKIFYVPNDVFEIYRHYSSYYYDFGKLELSRILKRINFT</sequence>
<dbReference type="STRING" id="131310.A0A0N5A5F8"/>